<gene>
    <name evidence="9" type="ORF">V6N12_016091</name>
</gene>
<accession>A0ABR1ZME1</accession>
<feature type="transmembrane region" description="Helical" evidence="7">
    <location>
        <begin position="220"/>
        <end position="243"/>
    </location>
</feature>
<evidence type="ECO:0000256" key="3">
    <source>
        <dbReference type="ARBA" id="ARBA00022692"/>
    </source>
</evidence>
<keyword evidence="4 7" id="KW-1133">Transmembrane helix</keyword>
<evidence type="ECO:0000259" key="8">
    <source>
        <dbReference type="SMART" id="SM00014"/>
    </source>
</evidence>
<reference evidence="9 10" key="1">
    <citation type="journal article" date="2024" name="G3 (Bethesda)">
        <title>Genome assembly of Hibiscus sabdariffa L. provides insights into metabolisms of medicinal natural products.</title>
        <authorList>
            <person name="Kim T."/>
        </authorList>
    </citation>
    <scope>NUCLEOTIDE SEQUENCE [LARGE SCALE GENOMIC DNA]</scope>
    <source>
        <strain evidence="9">TK-2024</strain>
        <tissue evidence="9">Old leaves</tissue>
    </source>
</reference>
<feature type="compositionally biased region" description="Low complexity" evidence="6">
    <location>
        <begin position="58"/>
        <end position="71"/>
    </location>
</feature>
<proteinExistence type="inferred from homology"/>
<feature type="compositionally biased region" description="Pro residues" evidence="6">
    <location>
        <begin position="72"/>
        <end position="90"/>
    </location>
</feature>
<feature type="compositionally biased region" description="Polar residues" evidence="6">
    <location>
        <begin position="98"/>
        <end position="111"/>
    </location>
</feature>
<evidence type="ECO:0000256" key="7">
    <source>
        <dbReference type="SAM" id="Phobius"/>
    </source>
</evidence>
<evidence type="ECO:0000256" key="4">
    <source>
        <dbReference type="ARBA" id="ARBA00022989"/>
    </source>
</evidence>
<organism evidence="9 10">
    <name type="scientific">Hibiscus sabdariffa</name>
    <name type="common">roselle</name>
    <dbReference type="NCBI Taxonomy" id="183260"/>
    <lineage>
        <taxon>Eukaryota</taxon>
        <taxon>Viridiplantae</taxon>
        <taxon>Streptophyta</taxon>
        <taxon>Embryophyta</taxon>
        <taxon>Tracheophyta</taxon>
        <taxon>Spermatophyta</taxon>
        <taxon>Magnoliopsida</taxon>
        <taxon>eudicotyledons</taxon>
        <taxon>Gunneridae</taxon>
        <taxon>Pentapetalae</taxon>
        <taxon>rosids</taxon>
        <taxon>malvids</taxon>
        <taxon>Malvales</taxon>
        <taxon>Malvaceae</taxon>
        <taxon>Malvoideae</taxon>
        <taxon>Hibiscus</taxon>
    </lineage>
</organism>
<protein>
    <recommendedName>
        <fullName evidence="8">Phosphatidic acid phosphatase type 2/haloperoxidase domain-containing protein</fullName>
    </recommendedName>
</protein>
<dbReference type="InterPro" id="IPR043216">
    <property type="entry name" value="PAP-like"/>
</dbReference>
<comment type="subcellular location">
    <subcellularLocation>
        <location evidence="1">Membrane</location>
        <topology evidence="1">Multi-pass membrane protein</topology>
    </subcellularLocation>
</comment>
<dbReference type="Proteomes" id="UP001472677">
    <property type="component" value="Unassembled WGS sequence"/>
</dbReference>
<evidence type="ECO:0000256" key="2">
    <source>
        <dbReference type="ARBA" id="ARBA00008816"/>
    </source>
</evidence>
<name>A0ABR1ZME1_9ROSI</name>
<dbReference type="InterPro" id="IPR036938">
    <property type="entry name" value="PAP2/HPO_sf"/>
</dbReference>
<dbReference type="PANTHER" id="PTHR10165:SF187">
    <property type="entry name" value="LIPID PHOSPHATE PHOSPHATASE 4-RELATED"/>
    <property type="match status" value="1"/>
</dbReference>
<feature type="region of interest" description="Disordered" evidence="6">
    <location>
        <begin position="1"/>
        <end position="115"/>
    </location>
</feature>
<feature type="region of interest" description="Disordered" evidence="6">
    <location>
        <begin position="457"/>
        <end position="477"/>
    </location>
</feature>
<evidence type="ECO:0000313" key="10">
    <source>
        <dbReference type="Proteomes" id="UP001472677"/>
    </source>
</evidence>
<dbReference type="EMBL" id="JBBPBM010001888">
    <property type="protein sequence ID" value="KAK8481407.1"/>
    <property type="molecule type" value="Genomic_DNA"/>
</dbReference>
<feature type="compositionally biased region" description="Low complexity" evidence="6">
    <location>
        <begin position="34"/>
        <end position="47"/>
    </location>
</feature>
<dbReference type="SUPFAM" id="SSF48317">
    <property type="entry name" value="Acid phosphatase/Vanadium-dependent haloperoxidase"/>
    <property type="match status" value="1"/>
</dbReference>
<comment type="similarity">
    <text evidence="2">Belongs to the PA-phosphatase related phosphoesterase family.</text>
</comment>
<comment type="caution">
    <text evidence="9">The sequence shown here is derived from an EMBL/GenBank/DDBJ whole genome shotgun (WGS) entry which is preliminary data.</text>
</comment>
<feature type="domain" description="Phosphatidic acid phosphatase type 2/haloperoxidase" evidence="8">
    <location>
        <begin position="285"/>
        <end position="425"/>
    </location>
</feature>
<keyword evidence="10" id="KW-1185">Reference proteome</keyword>
<keyword evidence="3 7" id="KW-0812">Transmembrane</keyword>
<feature type="transmembrane region" description="Helical" evidence="7">
    <location>
        <begin position="379"/>
        <end position="398"/>
    </location>
</feature>
<dbReference type="Gene3D" id="1.20.144.10">
    <property type="entry name" value="Phosphatidic acid phosphatase type 2/haloperoxidase"/>
    <property type="match status" value="1"/>
</dbReference>
<sequence>MGRPDTDPETLQPQMEYDPNLEITTDVADEYSAQTFQNQEEQGQQYQIGAPGTDPRTQQPQFQPPQQSNQAYPPPPYPPHQPNQANPPPQNIQYNPNLIPTYTNMPTQQPVQYPPKSPPTNQMYANVGPQVTPSQTGYAPNVSPQAFPQQARRKMTDISLGTHTIKSHGVKVAREHLHSWLMLILLALIDGLLNYIEPFHRFIGQDMMTDLKFPFHKDTIPMWAVPVIVVFVPFFIFGIYYYWRRDVYDLHHAVLGACFTSVSSLTETKLIWSWLLIKCFLTSKLGILYSVLLTGVITDSIKDAVGRPRPNFFYRCFPDGKAVFSKVNGDVVCHGDAKIIKEGYKSFPSGHTSWSFAGLCFLSWYLSGKIRAFDREGHVAKNCIVIIPVLIAVLIGISRVDDYWHHWTDVFAGALIGSSMAAFCYLQFFPFPHYHDGWAPHAYFKMIAERQRCAESPESAVTPLQKDHPDIELQPMS</sequence>
<feature type="transmembrane region" description="Helical" evidence="7">
    <location>
        <begin position="410"/>
        <end position="428"/>
    </location>
</feature>
<dbReference type="SMART" id="SM00014">
    <property type="entry name" value="acidPPc"/>
    <property type="match status" value="1"/>
</dbReference>
<evidence type="ECO:0000313" key="9">
    <source>
        <dbReference type="EMBL" id="KAK8481407.1"/>
    </source>
</evidence>
<dbReference type="Pfam" id="PF01569">
    <property type="entry name" value="PAP2"/>
    <property type="match status" value="1"/>
</dbReference>
<dbReference type="PANTHER" id="PTHR10165">
    <property type="entry name" value="LIPID PHOSPHATE PHOSPHATASE"/>
    <property type="match status" value="1"/>
</dbReference>
<evidence type="ECO:0000256" key="6">
    <source>
        <dbReference type="SAM" id="MobiDB-lite"/>
    </source>
</evidence>
<keyword evidence="5 7" id="KW-0472">Membrane</keyword>
<evidence type="ECO:0000256" key="5">
    <source>
        <dbReference type="ARBA" id="ARBA00023136"/>
    </source>
</evidence>
<dbReference type="InterPro" id="IPR000326">
    <property type="entry name" value="PAP2/HPO"/>
</dbReference>
<dbReference type="CDD" id="cd03390">
    <property type="entry name" value="PAP2_containing_1_like"/>
    <property type="match status" value="1"/>
</dbReference>
<feature type="transmembrane region" description="Helical" evidence="7">
    <location>
        <begin position="180"/>
        <end position="199"/>
    </location>
</feature>
<evidence type="ECO:0000256" key="1">
    <source>
        <dbReference type="ARBA" id="ARBA00004141"/>
    </source>
</evidence>